<keyword evidence="2" id="KW-1185">Reference proteome</keyword>
<gene>
    <name evidence="1" type="ORF">CDV31_017345</name>
</gene>
<organism evidence="1 2">
    <name type="scientific">Fusarium ambrosium</name>
    <dbReference type="NCBI Taxonomy" id="131363"/>
    <lineage>
        <taxon>Eukaryota</taxon>
        <taxon>Fungi</taxon>
        <taxon>Dikarya</taxon>
        <taxon>Ascomycota</taxon>
        <taxon>Pezizomycotina</taxon>
        <taxon>Sordariomycetes</taxon>
        <taxon>Hypocreomycetidae</taxon>
        <taxon>Hypocreales</taxon>
        <taxon>Nectriaceae</taxon>
        <taxon>Fusarium</taxon>
        <taxon>Fusarium solani species complex</taxon>
    </lineage>
</organism>
<dbReference type="EMBL" id="NIZV01001141">
    <property type="protein sequence ID" value="RSL77115.1"/>
    <property type="molecule type" value="Genomic_DNA"/>
</dbReference>
<proteinExistence type="predicted"/>
<name>A0A428RHW7_9HYPO</name>
<dbReference type="AlphaFoldDB" id="A0A428RHW7"/>
<protein>
    <submittedName>
        <fullName evidence="1">Uncharacterized protein</fullName>
    </submittedName>
</protein>
<dbReference type="Proteomes" id="UP000288429">
    <property type="component" value="Unassembled WGS sequence"/>
</dbReference>
<comment type="caution">
    <text evidence="1">The sequence shown here is derived from an EMBL/GenBank/DDBJ whole genome shotgun (WGS) entry which is preliminary data.</text>
</comment>
<reference evidence="1 2" key="1">
    <citation type="submission" date="2017-06" db="EMBL/GenBank/DDBJ databases">
        <title>Cmopartive genomic analysis of Ambrosia Fusariam Clade fungi.</title>
        <authorList>
            <person name="Stajich J.E."/>
            <person name="Carrillo J."/>
            <person name="Kijimoto T."/>
            <person name="Eskalen A."/>
            <person name="O'Donnell K."/>
            <person name="Kasson M."/>
        </authorList>
    </citation>
    <scope>NUCLEOTIDE SEQUENCE [LARGE SCALE GENOMIC DNA]</scope>
    <source>
        <strain evidence="1 2">NRRL 20438</strain>
    </source>
</reference>
<evidence type="ECO:0000313" key="1">
    <source>
        <dbReference type="EMBL" id="RSL77115.1"/>
    </source>
</evidence>
<accession>A0A428RHW7</accession>
<sequence length="78" mass="8519">MSCHKPLGGISPSNYSAWNERCIFSLANWSVVEVANRNIAPITAANRLPGQNQSFLAGLCGTHTPRLQALLLTPKWDL</sequence>
<evidence type="ECO:0000313" key="2">
    <source>
        <dbReference type="Proteomes" id="UP000288429"/>
    </source>
</evidence>